<evidence type="ECO:0000256" key="3">
    <source>
        <dbReference type="ARBA" id="ARBA00022679"/>
    </source>
</evidence>
<comment type="caution">
    <text evidence="8">The sequence shown here is derived from an EMBL/GenBank/DDBJ whole genome shotgun (WGS) entry which is preliminary data.</text>
</comment>
<dbReference type="GO" id="GO:0032259">
    <property type="term" value="P:methylation"/>
    <property type="evidence" value="ECO:0007669"/>
    <property type="project" value="UniProtKB-KW"/>
</dbReference>
<evidence type="ECO:0000256" key="1">
    <source>
        <dbReference type="ARBA" id="ARBA00011975"/>
    </source>
</evidence>
<feature type="compositionally biased region" description="Acidic residues" evidence="6">
    <location>
        <begin position="625"/>
        <end position="637"/>
    </location>
</feature>
<protein>
    <recommendedName>
        <fullName evidence="1">DNA (cytosine-5-)-methyltransferase</fullName>
        <ecNumber evidence="1">2.1.1.37</ecNumber>
    </recommendedName>
</protein>
<feature type="domain" description="DUF3444" evidence="7">
    <location>
        <begin position="394"/>
        <end position="517"/>
    </location>
</feature>
<dbReference type="InterPro" id="IPR029063">
    <property type="entry name" value="SAM-dependent_MTases_sf"/>
</dbReference>
<dbReference type="Proteomes" id="UP001633002">
    <property type="component" value="Unassembled WGS sequence"/>
</dbReference>
<dbReference type="SUPFAM" id="SSF53335">
    <property type="entry name" value="S-adenosyl-L-methionine-dependent methyltransferases"/>
    <property type="match status" value="1"/>
</dbReference>
<feature type="region of interest" description="Disordered" evidence="6">
    <location>
        <begin position="598"/>
        <end position="646"/>
    </location>
</feature>
<evidence type="ECO:0000256" key="6">
    <source>
        <dbReference type="SAM" id="MobiDB-lite"/>
    </source>
</evidence>
<keyword evidence="2 5" id="KW-0489">Methyltransferase</keyword>
<dbReference type="Pfam" id="PF11926">
    <property type="entry name" value="DUF3444"/>
    <property type="match status" value="1"/>
</dbReference>
<sequence length="646" mass="73701">MEALLQKIRELEKEALSIASKKEQHGRARKEEQQCTLCESEDWIKAVRQCAGEWNAKPLVVLSLFDGIGGVWVALEALGIPFIGYSCEVKASATQVVKHRYGKVHHLGDVVDLEKDDIPDRVDLIVGGFPCQDLSCLGHKIGLHGRRSRLFFEMLRIIKTFNPTWFLAENVASMTWIDRQEISKHLNTTPIEIDSEELTPSKRKRLYWSNIPYPNSIPQIKDHESISLQSVLQNATALDKKLGCILSQNNNYSGHGRLELVMDNKTNKLRYINVLETELAMGYPPGYTNVKFHSSSKTISSSNYRSEVNITNITRTAGDKVLRSKNVVEACSTLVHETKTVKASITADGLNRNLRWQLLGNTFSVPVICYLLSPLLYQQVRGSPRPISLPNQIKEHQCSAMDSGEVWALYNSHERPNWYAVIVSRSGDRFSDPQFQSSKKRPQIRIEVKFMEMAPAYAKREADAWDTNRGTGLFHLRDLTDTQTSWVAFSHRVSTFIEFDKEYFVYPGKDEVWAIYDVDAKCRFLVYVVSSNIDRNKVKQKAKPGQEGFSARCRLLQRTEPELYRLLAAEVEFKDLSIFAFRAPFHYKNESKLLRVELTMRQRKQSPDSARPSKRRKRESPDSSSESEQEEGEEPDSEAIVLAGDD</sequence>
<organism evidence="8 9">
    <name type="scientific">Riccia sorocarpa</name>
    <dbReference type="NCBI Taxonomy" id="122646"/>
    <lineage>
        <taxon>Eukaryota</taxon>
        <taxon>Viridiplantae</taxon>
        <taxon>Streptophyta</taxon>
        <taxon>Embryophyta</taxon>
        <taxon>Marchantiophyta</taxon>
        <taxon>Marchantiopsida</taxon>
        <taxon>Marchantiidae</taxon>
        <taxon>Marchantiales</taxon>
        <taxon>Ricciaceae</taxon>
        <taxon>Riccia</taxon>
    </lineage>
</organism>
<evidence type="ECO:0000313" key="9">
    <source>
        <dbReference type="Proteomes" id="UP001633002"/>
    </source>
</evidence>
<dbReference type="PROSITE" id="PS51679">
    <property type="entry name" value="SAM_MT_C5"/>
    <property type="match status" value="1"/>
</dbReference>
<evidence type="ECO:0000256" key="2">
    <source>
        <dbReference type="ARBA" id="ARBA00022603"/>
    </source>
</evidence>
<dbReference type="InterPro" id="IPR050390">
    <property type="entry name" value="C5-Methyltransferase"/>
</dbReference>
<dbReference type="EC" id="2.1.1.37" evidence="1"/>
<dbReference type="AlphaFoldDB" id="A0ABD3ICV1"/>
<dbReference type="PANTHER" id="PTHR23068">
    <property type="entry name" value="DNA CYTOSINE-5- -METHYLTRANSFERASE 3-RELATED"/>
    <property type="match status" value="1"/>
</dbReference>
<dbReference type="Gene3D" id="3.40.50.150">
    <property type="entry name" value="Vaccinia Virus protein VP39"/>
    <property type="match status" value="1"/>
</dbReference>
<accession>A0ABD3ICV1</accession>
<evidence type="ECO:0000256" key="4">
    <source>
        <dbReference type="ARBA" id="ARBA00022691"/>
    </source>
</evidence>
<dbReference type="EMBL" id="JBJQOH010000001">
    <property type="protein sequence ID" value="KAL3700106.1"/>
    <property type="molecule type" value="Genomic_DNA"/>
</dbReference>
<keyword evidence="9" id="KW-1185">Reference proteome</keyword>
<comment type="similarity">
    <text evidence="5">Belongs to the class I-like SAM-binding methyltransferase superfamily. C5-methyltransferase family.</text>
</comment>
<evidence type="ECO:0000313" key="8">
    <source>
        <dbReference type="EMBL" id="KAL3700106.1"/>
    </source>
</evidence>
<dbReference type="Pfam" id="PF00145">
    <property type="entry name" value="DNA_methylase"/>
    <property type="match status" value="1"/>
</dbReference>
<gene>
    <name evidence="8" type="ORF">R1sor_018128</name>
</gene>
<dbReference type="GO" id="GO:0003886">
    <property type="term" value="F:DNA (cytosine-5-)-methyltransferase activity"/>
    <property type="evidence" value="ECO:0007669"/>
    <property type="project" value="UniProtKB-EC"/>
</dbReference>
<dbReference type="PANTHER" id="PTHR23068:SF52">
    <property type="entry name" value="DUF3444 DOMAIN-CONTAINING PROTEIN"/>
    <property type="match status" value="1"/>
</dbReference>
<dbReference type="InterPro" id="IPR001525">
    <property type="entry name" value="C5_MeTfrase"/>
</dbReference>
<proteinExistence type="inferred from homology"/>
<dbReference type="InterPro" id="IPR024593">
    <property type="entry name" value="DUF3444"/>
</dbReference>
<dbReference type="InterPro" id="IPR018117">
    <property type="entry name" value="C5_DNA_meth_AS"/>
</dbReference>
<evidence type="ECO:0000259" key="7">
    <source>
        <dbReference type="Pfam" id="PF11926"/>
    </source>
</evidence>
<feature type="active site" evidence="5">
    <location>
        <position position="131"/>
    </location>
</feature>
<reference evidence="8 9" key="1">
    <citation type="submission" date="2024-09" db="EMBL/GenBank/DDBJ databases">
        <title>Chromosome-scale assembly of Riccia sorocarpa.</title>
        <authorList>
            <person name="Paukszto L."/>
        </authorList>
    </citation>
    <scope>NUCLEOTIDE SEQUENCE [LARGE SCALE GENOMIC DNA]</scope>
    <source>
        <strain evidence="8">LP-2024</strain>
        <tissue evidence="8">Aerial parts of the thallus</tissue>
    </source>
</reference>
<name>A0ABD3ICV1_9MARC</name>
<evidence type="ECO:0000256" key="5">
    <source>
        <dbReference type="PROSITE-ProRule" id="PRU01016"/>
    </source>
</evidence>
<dbReference type="PROSITE" id="PS00094">
    <property type="entry name" value="C5_MTASE_1"/>
    <property type="match status" value="1"/>
</dbReference>
<keyword evidence="3 5" id="KW-0808">Transferase</keyword>
<keyword evidence="4 5" id="KW-0949">S-adenosyl-L-methionine</keyword>